<dbReference type="EMBL" id="JAODUP010000045">
    <property type="protein sequence ID" value="KAK2165772.1"/>
    <property type="molecule type" value="Genomic_DNA"/>
</dbReference>
<gene>
    <name evidence="5" type="ORF">LSH36_45g02011</name>
</gene>
<evidence type="ECO:0000256" key="2">
    <source>
        <dbReference type="PROSITE-ProRule" id="PRU00124"/>
    </source>
</evidence>
<sequence>NQDYKYYENGAVFKSYSEINDYLDISKKIDEMSLTVQELERNITKYSERDATVSKMRAIRLSVDKLEGSGCGGGQFQCGGLFSRCIPSFLTCDGYKDCENGEDEEHCDRLFEVGDEWTCHVIYDHCTPHPIKDVYSMVKVTEHKVTNYFKAQSEVTIKFKASLISPWMQTTVFGYCQGHYVYGLRTLDYGCSLQPSVQMTGIFEGDNKNICHVTMYRLGGEVRILLS</sequence>
<evidence type="ECO:0000259" key="4">
    <source>
        <dbReference type="Pfam" id="PF16915"/>
    </source>
</evidence>
<evidence type="ECO:0000313" key="6">
    <source>
        <dbReference type="Proteomes" id="UP001208570"/>
    </source>
</evidence>
<evidence type="ECO:0000256" key="3">
    <source>
        <dbReference type="SAM" id="Coils"/>
    </source>
</evidence>
<dbReference type="SMART" id="SM00192">
    <property type="entry name" value="LDLa"/>
    <property type="match status" value="1"/>
</dbReference>
<dbReference type="Pfam" id="PF16915">
    <property type="entry name" value="Eryth_link_C"/>
    <property type="match status" value="1"/>
</dbReference>
<dbReference type="Pfam" id="PF00057">
    <property type="entry name" value="Ldl_recept_a"/>
    <property type="match status" value="1"/>
</dbReference>
<dbReference type="PROSITE" id="PS01209">
    <property type="entry name" value="LDLRA_1"/>
    <property type="match status" value="1"/>
</dbReference>
<keyword evidence="6" id="KW-1185">Reference proteome</keyword>
<dbReference type="CDD" id="cd00112">
    <property type="entry name" value="LDLa"/>
    <property type="match status" value="1"/>
</dbReference>
<name>A0AAD9ND01_9ANNE</name>
<dbReference type="Proteomes" id="UP001208570">
    <property type="component" value="Unassembled WGS sequence"/>
</dbReference>
<dbReference type="AlphaFoldDB" id="A0AAD9ND01"/>
<dbReference type="PROSITE" id="PS50068">
    <property type="entry name" value="LDLRA_2"/>
    <property type="match status" value="1"/>
</dbReference>
<evidence type="ECO:0000313" key="5">
    <source>
        <dbReference type="EMBL" id="KAK2165772.1"/>
    </source>
</evidence>
<keyword evidence="1 2" id="KW-1015">Disulfide bond</keyword>
<organism evidence="5 6">
    <name type="scientific">Paralvinella palmiformis</name>
    <dbReference type="NCBI Taxonomy" id="53620"/>
    <lineage>
        <taxon>Eukaryota</taxon>
        <taxon>Metazoa</taxon>
        <taxon>Spiralia</taxon>
        <taxon>Lophotrochozoa</taxon>
        <taxon>Annelida</taxon>
        <taxon>Polychaeta</taxon>
        <taxon>Sedentaria</taxon>
        <taxon>Canalipalpata</taxon>
        <taxon>Terebellida</taxon>
        <taxon>Terebelliformia</taxon>
        <taxon>Alvinellidae</taxon>
        <taxon>Paralvinella</taxon>
    </lineage>
</organism>
<feature type="domain" description="Annelid erythrocruorin linker subunit C-terminal" evidence="4">
    <location>
        <begin position="111"/>
        <end position="216"/>
    </location>
</feature>
<reference evidence="5" key="1">
    <citation type="journal article" date="2023" name="Mol. Biol. Evol.">
        <title>Third-Generation Sequencing Reveals the Adaptive Role of the Epigenome in Three Deep-Sea Polychaetes.</title>
        <authorList>
            <person name="Perez M."/>
            <person name="Aroh O."/>
            <person name="Sun Y."/>
            <person name="Lan Y."/>
            <person name="Juniper S.K."/>
            <person name="Young C.R."/>
            <person name="Angers B."/>
            <person name="Qian P.Y."/>
        </authorList>
    </citation>
    <scope>NUCLEOTIDE SEQUENCE</scope>
    <source>
        <strain evidence="5">P08H-3</strain>
    </source>
</reference>
<keyword evidence="3" id="KW-0175">Coiled coil</keyword>
<feature type="disulfide bond" evidence="2">
    <location>
        <begin position="92"/>
        <end position="107"/>
    </location>
</feature>
<dbReference type="InterPro" id="IPR023415">
    <property type="entry name" value="LDLR_class-A_CS"/>
</dbReference>
<dbReference type="SUPFAM" id="SSF141480">
    <property type="entry name" value="Extracellular hemoglobin linker subunit, receptor domain"/>
    <property type="match status" value="1"/>
</dbReference>
<evidence type="ECO:0000256" key="1">
    <source>
        <dbReference type="ARBA" id="ARBA00023157"/>
    </source>
</evidence>
<protein>
    <recommendedName>
        <fullName evidence="4">Annelid erythrocruorin linker subunit C-terminal domain-containing protein</fullName>
    </recommendedName>
</protein>
<accession>A0AAD9ND01</accession>
<dbReference type="InterPro" id="IPR036055">
    <property type="entry name" value="LDL_receptor-like_sf"/>
</dbReference>
<dbReference type="SUPFAM" id="SSF57424">
    <property type="entry name" value="LDL receptor-like module"/>
    <property type="match status" value="1"/>
</dbReference>
<proteinExistence type="predicted"/>
<dbReference type="InterPro" id="IPR036153">
    <property type="entry name" value="Eryth_link_C_sf"/>
</dbReference>
<feature type="coiled-coil region" evidence="3">
    <location>
        <begin position="22"/>
        <end position="49"/>
    </location>
</feature>
<dbReference type="InterPro" id="IPR002172">
    <property type="entry name" value="LDrepeatLR_classA_rpt"/>
</dbReference>
<comment type="caution">
    <text evidence="2">Lacks conserved residue(s) required for the propagation of feature annotation.</text>
</comment>
<comment type="caution">
    <text evidence="5">The sequence shown here is derived from an EMBL/GenBank/DDBJ whole genome shotgun (WGS) entry which is preliminary data.</text>
</comment>
<feature type="non-terminal residue" evidence="5">
    <location>
        <position position="1"/>
    </location>
</feature>
<dbReference type="Gene3D" id="2.40.128.620">
    <property type="match status" value="1"/>
</dbReference>
<dbReference type="InterPro" id="IPR031639">
    <property type="entry name" value="Eryth_link_C"/>
</dbReference>